<feature type="region of interest" description="Disordered" evidence="7">
    <location>
        <begin position="308"/>
        <end position="329"/>
    </location>
</feature>
<evidence type="ECO:0000313" key="10">
    <source>
        <dbReference type="Proteomes" id="UP000308549"/>
    </source>
</evidence>
<dbReference type="PANTHER" id="PTHR36206:SF13">
    <property type="entry name" value="TRANSCRIPTIONAL REGULATORY PROTEIN MOC3"/>
    <property type="match status" value="1"/>
</dbReference>
<feature type="region of interest" description="Disordered" evidence="7">
    <location>
        <begin position="137"/>
        <end position="203"/>
    </location>
</feature>
<evidence type="ECO:0000256" key="1">
    <source>
        <dbReference type="ARBA" id="ARBA00022723"/>
    </source>
</evidence>
<keyword evidence="4" id="KW-0238">DNA-binding</keyword>
<feature type="compositionally biased region" description="Low complexity" evidence="7">
    <location>
        <begin position="374"/>
        <end position="394"/>
    </location>
</feature>
<feature type="region of interest" description="Disordered" evidence="7">
    <location>
        <begin position="621"/>
        <end position="667"/>
    </location>
</feature>
<feature type="region of interest" description="Disordered" evidence="7">
    <location>
        <begin position="367"/>
        <end position="427"/>
    </location>
</feature>
<feature type="compositionally biased region" description="Basic and acidic residues" evidence="7">
    <location>
        <begin position="44"/>
        <end position="55"/>
    </location>
</feature>
<dbReference type="GO" id="GO:0008270">
    <property type="term" value="F:zinc ion binding"/>
    <property type="evidence" value="ECO:0007669"/>
    <property type="project" value="InterPro"/>
</dbReference>
<organism evidence="9 10">
    <name type="scientific">Salinomyces thailandicus</name>
    <dbReference type="NCBI Taxonomy" id="706561"/>
    <lineage>
        <taxon>Eukaryota</taxon>
        <taxon>Fungi</taxon>
        <taxon>Dikarya</taxon>
        <taxon>Ascomycota</taxon>
        <taxon>Pezizomycotina</taxon>
        <taxon>Dothideomycetes</taxon>
        <taxon>Dothideomycetidae</taxon>
        <taxon>Mycosphaerellales</taxon>
        <taxon>Teratosphaeriaceae</taxon>
        <taxon>Salinomyces</taxon>
    </lineage>
</organism>
<feature type="compositionally biased region" description="Polar residues" evidence="7">
    <location>
        <begin position="471"/>
        <end position="489"/>
    </location>
</feature>
<dbReference type="GO" id="GO:0003677">
    <property type="term" value="F:DNA binding"/>
    <property type="evidence" value="ECO:0007669"/>
    <property type="project" value="UniProtKB-KW"/>
</dbReference>
<name>A0A4U0U125_9PEZI</name>
<feature type="compositionally biased region" description="Gly residues" evidence="7">
    <location>
        <begin position="164"/>
        <end position="173"/>
    </location>
</feature>
<dbReference type="SMART" id="SM00066">
    <property type="entry name" value="GAL4"/>
    <property type="match status" value="1"/>
</dbReference>
<gene>
    <name evidence="9" type="ORF">B0A50_02928</name>
</gene>
<dbReference type="PROSITE" id="PS00463">
    <property type="entry name" value="ZN2_CY6_FUNGAL_1"/>
    <property type="match status" value="1"/>
</dbReference>
<evidence type="ECO:0000256" key="5">
    <source>
        <dbReference type="ARBA" id="ARBA00023163"/>
    </source>
</evidence>
<evidence type="ECO:0000256" key="2">
    <source>
        <dbReference type="ARBA" id="ARBA00022833"/>
    </source>
</evidence>
<evidence type="ECO:0000256" key="7">
    <source>
        <dbReference type="SAM" id="MobiDB-lite"/>
    </source>
</evidence>
<keyword evidence="10" id="KW-1185">Reference proteome</keyword>
<dbReference type="CDD" id="cd00067">
    <property type="entry name" value="GAL4"/>
    <property type="match status" value="1"/>
</dbReference>
<evidence type="ECO:0000256" key="3">
    <source>
        <dbReference type="ARBA" id="ARBA00023015"/>
    </source>
</evidence>
<feature type="compositionally biased region" description="Polar residues" evidence="7">
    <location>
        <begin position="272"/>
        <end position="287"/>
    </location>
</feature>
<evidence type="ECO:0000256" key="6">
    <source>
        <dbReference type="ARBA" id="ARBA00023242"/>
    </source>
</evidence>
<comment type="caution">
    <text evidence="9">The sequence shown here is derived from an EMBL/GenBank/DDBJ whole genome shotgun (WGS) entry which is preliminary data.</text>
</comment>
<dbReference type="PANTHER" id="PTHR36206">
    <property type="entry name" value="ASPERCRYPTIN BIOSYNTHESIS CLUSTER-SPECIFIC TRANSCRIPTION REGULATOR ATNN-RELATED"/>
    <property type="match status" value="1"/>
</dbReference>
<keyword evidence="5" id="KW-0804">Transcription</keyword>
<sequence>MADALCGPSNPLQQFKHQTALDRTLQQDRQRSHLPSPHSQQGFRSHDPNAGRLDPEFDAFQAGRPAPHEVFPQQPHGFGPSPYGGQMGGGNGMATGAPDWAADFQRMNLASPPRTQQHHFQPQSQANWAQDFPTHHLAQQAPRAPSSSSPSPLAFQQRARFGPGYNGGTGMGMGFQSQFAQHQSPSFAPASLQHDQGKGKEPVMDNFDSAAFDRAFDQAWGDMLEGEGEVDFDGLQHSKEYAQDTSGELVDAARAEGLVGEQERYNTSLPLQEQKQQQNVHWNTANIPSPELSRGMEDADMMEYQEMERLGQQVDEEQAQKPGEDDDALAATAQELLEKVEHNKTDKFQNSRFLGLMRQLRDREVKVQGDQMVSQSEQTVSSSSTSASQPLATAGIPRHVSQPPKSDLRPPPSPHDSGFASGASTPGVRQTTLQVDGYHFDTHSCNHPGCKIDHSFDHWEQERWLTSGFATSTSSAHTTGQSFFDTTDQQRPHPPNPLRPLSPGLRGMHGAVNAERFTSPSSVIPAAEQDTDGGRSANQIRAEDGQAVVDLLNQPDVDNEDRADTGGVGQDLAKTGSTQAETLFARLRVDPEFMMTSPMTYTAMDGVVAGREAAAAVAAAAADSPPPYAHPSPSMESAQQQQQQPRPYHYGASISHQQPLRASPSAQLAMPTHSLLPPIHHSASLPSQPQYAAAHPHYAAASQQYAPYASGGMPPAPMPSIVASNGMMRFPIPQALDTRNTTAGRHKKEIKRRTKTGCLTCRKRRIKCDEGQPTCKNCHKSKRDCLGYDPIFKPQSGHAPLAAKPDASVPPPESTLSTGVANPYHPPPSFPLLASNLVYQPSLDPTLPVKNISIDDLFALGDVSPQLQRRDTPITPSEPMQRDMADFYLFHYAPGLDRMLETDWYTKHGLSYLHASPAIQDFVLQCTSHFQSRADDPHSHKQTRSLEARLVWQLANLPRANPSATQDLSARVATLENLLTGNFLDPSNLPHPPRPGTEAQKYNEQLFWHSLGRFVSARDDHSDPNAHNNFKDLTDALAAMRGILGMLENRDVLYSIAICRHVGGRMPEYHPQRPFIATTNDSNDDVNKVKVAHAFVETEEQRGTTQVIQRMCGMALRGWVLQKQQ</sequence>
<keyword evidence="6" id="KW-0539">Nucleus</keyword>
<reference evidence="9 10" key="1">
    <citation type="submission" date="2017-03" db="EMBL/GenBank/DDBJ databases">
        <title>Genomes of endolithic fungi from Antarctica.</title>
        <authorList>
            <person name="Coleine C."/>
            <person name="Masonjones S."/>
            <person name="Stajich J.E."/>
        </authorList>
    </citation>
    <scope>NUCLEOTIDE SEQUENCE [LARGE SCALE GENOMIC DNA]</scope>
    <source>
        <strain evidence="9 10">CCFEE 6315</strain>
    </source>
</reference>
<dbReference type="InterPro" id="IPR001138">
    <property type="entry name" value="Zn2Cys6_DnaBD"/>
</dbReference>
<dbReference type="InterPro" id="IPR052360">
    <property type="entry name" value="Transcr_Regulatory_Proteins"/>
</dbReference>
<keyword evidence="1" id="KW-0479">Metal-binding</keyword>
<feature type="region of interest" description="Disordered" evidence="7">
    <location>
        <begin position="796"/>
        <end position="818"/>
    </location>
</feature>
<feature type="compositionally biased region" description="Low complexity" evidence="7">
    <location>
        <begin position="631"/>
        <end position="644"/>
    </location>
</feature>
<dbReference type="Gene3D" id="6.10.280.230">
    <property type="match status" value="1"/>
</dbReference>
<evidence type="ECO:0000256" key="4">
    <source>
        <dbReference type="ARBA" id="ARBA00023125"/>
    </source>
</evidence>
<feature type="compositionally biased region" description="Polar residues" evidence="7">
    <location>
        <begin position="654"/>
        <end position="666"/>
    </location>
</feature>
<dbReference type="SUPFAM" id="SSF57701">
    <property type="entry name" value="Zn2/Cys6 DNA-binding domain"/>
    <property type="match status" value="1"/>
</dbReference>
<dbReference type="InterPro" id="IPR036864">
    <property type="entry name" value="Zn2-C6_fun-type_DNA-bd_sf"/>
</dbReference>
<dbReference type="GO" id="GO:0000981">
    <property type="term" value="F:DNA-binding transcription factor activity, RNA polymerase II-specific"/>
    <property type="evidence" value="ECO:0007669"/>
    <property type="project" value="InterPro"/>
</dbReference>
<feature type="region of interest" description="Disordered" evidence="7">
    <location>
        <begin position="471"/>
        <end position="495"/>
    </location>
</feature>
<evidence type="ECO:0000313" key="9">
    <source>
        <dbReference type="EMBL" id="TKA28601.1"/>
    </source>
</evidence>
<dbReference type="Proteomes" id="UP000308549">
    <property type="component" value="Unassembled WGS sequence"/>
</dbReference>
<dbReference type="PROSITE" id="PS50048">
    <property type="entry name" value="ZN2_CY6_FUNGAL_2"/>
    <property type="match status" value="1"/>
</dbReference>
<proteinExistence type="predicted"/>
<evidence type="ECO:0000259" key="8">
    <source>
        <dbReference type="PROSITE" id="PS50048"/>
    </source>
</evidence>
<feature type="region of interest" description="Disordered" evidence="7">
    <location>
        <begin position="525"/>
        <end position="544"/>
    </location>
</feature>
<dbReference type="OrthoDB" id="5375558at2759"/>
<dbReference type="EMBL" id="NAJL01000017">
    <property type="protein sequence ID" value="TKA28601.1"/>
    <property type="molecule type" value="Genomic_DNA"/>
</dbReference>
<feature type="compositionally biased region" description="Low complexity" evidence="7">
    <location>
        <begin position="138"/>
        <end position="157"/>
    </location>
</feature>
<accession>A0A4U0U125</accession>
<keyword evidence="2" id="KW-0862">Zinc</keyword>
<feature type="region of interest" description="Disordered" evidence="7">
    <location>
        <begin position="1"/>
        <end position="98"/>
    </location>
</feature>
<feature type="domain" description="Zn(2)-C6 fungal-type" evidence="8">
    <location>
        <begin position="757"/>
        <end position="785"/>
    </location>
</feature>
<protein>
    <recommendedName>
        <fullName evidence="8">Zn(2)-C6 fungal-type domain-containing protein</fullName>
    </recommendedName>
</protein>
<dbReference type="AlphaFoldDB" id="A0A4U0U125"/>
<feature type="region of interest" description="Disordered" evidence="7">
    <location>
        <begin position="272"/>
        <end position="294"/>
    </location>
</feature>
<feature type="compositionally biased region" description="Polar residues" evidence="7">
    <location>
        <begin position="175"/>
        <end position="186"/>
    </location>
</feature>
<keyword evidence="3" id="KW-0805">Transcription regulation</keyword>
<dbReference type="Pfam" id="PF00172">
    <property type="entry name" value="Zn_clus"/>
    <property type="match status" value="1"/>
</dbReference>
<dbReference type="Gene3D" id="4.10.240.10">
    <property type="entry name" value="Zn(2)-C6 fungal-type DNA-binding domain"/>
    <property type="match status" value="1"/>
</dbReference>